<gene>
    <name evidence="2" type="ORF">L2K70_04810</name>
</gene>
<dbReference type="EMBL" id="JAKJHZ010000005">
    <property type="protein sequence ID" value="MCF6376916.1"/>
    <property type="molecule type" value="Genomic_DNA"/>
</dbReference>
<feature type="region of interest" description="Disordered" evidence="1">
    <location>
        <begin position="54"/>
        <end position="93"/>
    </location>
</feature>
<evidence type="ECO:0000313" key="3">
    <source>
        <dbReference type="Proteomes" id="UP001201161"/>
    </source>
</evidence>
<feature type="compositionally biased region" description="Basic and acidic residues" evidence="1">
    <location>
        <begin position="75"/>
        <end position="93"/>
    </location>
</feature>
<protein>
    <submittedName>
        <fullName evidence="2">Uncharacterized protein</fullName>
    </submittedName>
</protein>
<sequence length="150" mass="16087">MTTTTRDAQALTYLATRLRDETHGCAKWDQNGTYAVIAELVGQNLAETTHRVIGHATDPEARTPGAIRRPFVPQRAEEPGRRQPAKAGEDCRRHPGEYVGSCRACAVDELSAETDPVLDDDRSAGQALLASIRARRQDSGEDSSSGAGAG</sequence>
<dbReference type="RefSeq" id="WP_236399795.1">
    <property type="nucleotide sequence ID" value="NZ_JAKJHZ010000005.1"/>
</dbReference>
<dbReference type="Proteomes" id="UP001201161">
    <property type="component" value="Unassembled WGS sequence"/>
</dbReference>
<keyword evidence="3" id="KW-1185">Reference proteome</keyword>
<proteinExistence type="predicted"/>
<comment type="caution">
    <text evidence="2">The sequence shown here is derived from an EMBL/GenBank/DDBJ whole genome shotgun (WGS) entry which is preliminary data.</text>
</comment>
<reference evidence="2 3" key="1">
    <citation type="submission" date="2022-01" db="EMBL/GenBank/DDBJ databases">
        <title>Nocardioides sp. nov., an actinomycete isolated from mining soil.</title>
        <authorList>
            <person name="Liu L."/>
        </authorList>
    </citation>
    <scope>NUCLEOTIDE SEQUENCE [LARGE SCALE GENOMIC DNA]</scope>
    <source>
        <strain evidence="2 3">KLBMP 9356</strain>
    </source>
</reference>
<organism evidence="2 3">
    <name type="scientific">Nocardioides potassii</name>
    <dbReference type="NCBI Taxonomy" id="2911371"/>
    <lineage>
        <taxon>Bacteria</taxon>
        <taxon>Bacillati</taxon>
        <taxon>Actinomycetota</taxon>
        <taxon>Actinomycetes</taxon>
        <taxon>Propionibacteriales</taxon>
        <taxon>Nocardioidaceae</taxon>
        <taxon>Nocardioides</taxon>
    </lineage>
</organism>
<evidence type="ECO:0000256" key="1">
    <source>
        <dbReference type="SAM" id="MobiDB-lite"/>
    </source>
</evidence>
<name>A0ABS9H6R1_9ACTN</name>
<accession>A0ABS9H6R1</accession>
<evidence type="ECO:0000313" key="2">
    <source>
        <dbReference type="EMBL" id="MCF6376916.1"/>
    </source>
</evidence>